<organism evidence="1 2">
    <name type="scientific">Parasporobacterium paucivorans DSM 15970</name>
    <dbReference type="NCBI Taxonomy" id="1122934"/>
    <lineage>
        <taxon>Bacteria</taxon>
        <taxon>Bacillati</taxon>
        <taxon>Bacillota</taxon>
        <taxon>Clostridia</taxon>
        <taxon>Lachnospirales</taxon>
        <taxon>Lachnospiraceae</taxon>
        <taxon>Parasporobacterium</taxon>
    </lineage>
</organism>
<dbReference type="GO" id="GO:0016301">
    <property type="term" value="F:kinase activity"/>
    <property type="evidence" value="ECO:0007669"/>
    <property type="project" value="UniProtKB-KW"/>
</dbReference>
<reference evidence="1 2" key="1">
    <citation type="submission" date="2016-11" db="EMBL/GenBank/DDBJ databases">
        <authorList>
            <person name="Jaros S."/>
            <person name="Januszkiewicz K."/>
            <person name="Wedrychowicz H."/>
        </authorList>
    </citation>
    <scope>NUCLEOTIDE SEQUENCE [LARGE SCALE GENOMIC DNA]</scope>
    <source>
        <strain evidence="1 2">DSM 15970</strain>
    </source>
</reference>
<keyword evidence="1" id="KW-0808">Transferase</keyword>
<dbReference type="SUPFAM" id="SSF55874">
    <property type="entry name" value="ATPase domain of HSP90 chaperone/DNA topoisomerase II/histidine kinase"/>
    <property type="match status" value="1"/>
</dbReference>
<dbReference type="AlphaFoldDB" id="A0A1M6ISK2"/>
<sequence length="630" mass="70432">MAVFVLPVDQRVIDIDSRRFSSIGKAVVELITNCDDSYLRLERDGRLVSGSILIGYERHLKGALITVTDQAEGMAADQLHSILTYGGAHSSLAKDGSGGRGYFGRGLKQAVYGLGYGWIETIRDGAVSRVDLYRAQTGEYLFEDGDGALEASSKDYQRLCIPEGSNGTRISIIIDNPDVSIPYFNSLQTAIANNIYLRDILSRRDVKLLNLNEPIKSRTPLPLQFGEPASEVLIGPEERGTFSFQGQLYDFRLTLKRAKDAMLEVRGDERTNGLIVLSGNAILDCQFFRFENQIGTEFLFGTVVCDALSQRLGLGHPIISDEREGLNMKDPFVKAFSEEVSRLLFDIIKSEQLRLSHVERAKISQRTQLMIEIILQKMNVIARDELGIRIPPKHRASGTPGDKGPALRFVSSFYYRKADHPFKIMFVADRSRLGGQSRIHFDFQLPEGIRIEPDIDSVPLEAIPEDGHFSFQITGSQPGQKGRLIVSSGEYSVFCEIVIAEDAPSEKPAGIRSEAEPSRHASNELFKGYALRNLDNDTERAVYSPEERLIIINTEAPTVRLYVDGYGRFKDGARLLLAELLLDVITDELARRYIQQNKLDNRSAAFRKTKQDMVRRYGVEIHSILSGTSP</sequence>
<keyword evidence="1" id="KW-0418">Kinase</keyword>
<accession>A0A1M6ISK2</accession>
<keyword evidence="2" id="KW-1185">Reference proteome</keyword>
<dbReference type="STRING" id="1122934.SAMN02745691_01842"/>
<dbReference type="Proteomes" id="UP000184342">
    <property type="component" value="Unassembled WGS sequence"/>
</dbReference>
<dbReference type="OrthoDB" id="2078327at2"/>
<proteinExistence type="predicted"/>
<dbReference type="InterPro" id="IPR036890">
    <property type="entry name" value="HATPase_C_sf"/>
</dbReference>
<evidence type="ECO:0000313" key="1">
    <source>
        <dbReference type="EMBL" id="SHJ37441.1"/>
    </source>
</evidence>
<evidence type="ECO:0000313" key="2">
    <source>
        <dbReference type="Proteomes" id="UP000184342"/>
    </source>
</evidence>
<protein>
    <submittedName>
        <fullName evidence="1">Histidine kinase-, DNA gyrase B-, and HSP90-like ATPase</fullName>
    </submittedName>
</protein>
<gene>
    <name evidence="1" type="ORF">SAMN02745691_01842</name>
</gene>
<dbReference type="RefSeq" id="WP_073994128.1">
    <property type="nucleotide sequence ID" value="NZ_FQYT01000019.1"/>
</dbReference>
<dbReference type="EMBL" id="FQYT01000019">
    <property type="protein sequence ID" value="SHJ37441.1"/>
    <property type="molecule type" value="Genomic_DNA"/>
</dbReference>
<name>A0A1M6ISK2_9FIRM</name>